<comment type="similarity">
    <text evidence="1">Belongs to the D-isomer specific 2-hydroxyacid dehydrogenase family.</text>
</comment>
<dbReference type="Pfam" id="PF00389">
    <property type="entry name" value="2-Hacid_dh"/>
    <property type="match status" value="1"/>
</dbReference>
<dbReference type="SUPFAM" id="SSF52283">
    <property type="entry name" value="Formate/glycerate dehydrogenase catalytic domain-like"/>
    <property type="match status" value="1"/>
</dbReference>
<dbReference type="CDD" id="cd05303">
    <property type="entry name" value="PGDH_2"/>
    <property type="match status" value="1"/>
</dbReference>
<keyword evidence="6" id="KW-0670">Pyruvate</keyword>
<dbReference type="InterPro" id="IPR006140">
    <property type="entry name" value="D-isomer_DH_NAD-bd"/>
</dbReference>
<protein>
    <submittedName>
        <fullName evidence="6">Hydroxypyruvate reductase</fullName>
        <ecNumber evidence="6">1.1.1.81</ecNumber>
    </submittedName>
</protein>
<evidence type="ECO:0000259" key="5">
    <source>
        <dbReference type="Pfam" id="PF02826"/>
    </source>
</evidence>
<dbReference type="SUPFAM" id="SSF51735">
    <property type="entry name" value="NAD(P)-binding Rossmann-fold domains"/>
    <property type="match status" value="1"/>
</dbReference>
<dbReference type="PANTHER" id="PTHR43761:SF1">
    <property type="entry name" value="D-ISOMER SPECIFIC 2-HYDROXYACID DEHYDROGENASE CATALYTIC DOMAIN-CONTAINING PROTEIN-RELATED"/>
    <property type="match status" value="1"/>
</dbReference>
<dbReference type="Pfam" id="PF02826">
    <property type="entry name" value="2-Hacid_dh_C"/>
    <property type="match status" value="1"/>
</dbReference>
<dbReference type="InterPro" id="IPR029753">
    <property type="entry name" value="D-isomer_DH_CS"/>
</dbReference>
<sequence>MIRILVTDGMEASGVQTLKEKGFEVVEKFYEPEDLGLALQEFDVVVVRSATKIRKPIIDKAAEAGRLKLVIRGGVGVDNIDVAYAMENGIKVMNTPNASSASVAELALAHMFAVARFINISNVSMREGKWDKKKYEGTEIGGKTLGLVGFGRISRELAKRGKALGMKVIYTDIMGKMEGQDEYEFCSLEELLPQADYVSLHIPFIKEQGATIGKAQFEMMKDGAILINCARGGVVDEAALIEALNSGKLAGAGVDVFVEEPTKNTELVNHPKVSVTPHIGAATVEAQTRIGEEIVSIIVDFFNK</sequence>
<keyword evidence="3" id="KW-0520">NAD</keyword>
<evidence type="ECO:0000256" key="3">
    <source>
        <dbReference type="ARBA" id="ARBA00023027"/>
    </source>
</evidence>
<evidence type="ECO:0000256" key="1">
    <source>
        <dbReference type="ARBA" id="ARBA00005854"/>
    </source>
</evidence>
<dbReference type="GO" id="GO:0016618">
    <property type="term" value="F:hydroxypyruvate reductase [NAD(P)H] activity"/>
    <property type="evidence" value="ECO:0007669"/>
    <property type="project" value="UniProtKB-EC"/>
</dbReference>
<dbReference type="PROSITE" id="PS00671">
    <property type="entry name" value="D_2_HYDROXYACID_DH_3"/>
    <property type="match status" value="1"/>
</dbReference>
<dbReference type="InterPro" id="IPR006139">
    <property type="entry name" value="D-isomer_2_OHA_DH_cat_dom"/>
</dbReference>
<dbReference type="FunFam" id="3.40.50.720:FF:000021">
    <property type="entry name" value="D-3-phosphoglycerate dehydrogenase"/>
    <property type="match status" value="1"/>
</dbReference>
<evidence type="ECO:0000256" key="2">
    <source>
        <dbReference type="ARBA" id="ARBA00023002"/>
    </source>
</evidence>
<gene>
    <name evidence="6" type="ORF">SDC9_92805</name>
</gene>
<dbReference type="AlphaFoldDB" id="A0A644ZZA7"/>
<dbReference type="InterPro" id="IPR036291">
    <property type="entry name" value="NAD(P)-bd_dom_sf"/>
</dbReference>
<reference evidence="6" key="1">
    <citation type="submission" date="2019-08" db="EMBL/GenBank/DDBJ databases">
        <authorList>
            <person name="Kucharzyk K."/>
            <person name="Murdoch R.W."/>
            <person name="Higgins S."/>
            <person name="Loffler F."/>
        </authorList>
    </citation>
    <scope>NUCLEOTIDE SEQUENCE</scope>
</reference>
<dbReference type="GO" id="GO:0051287">
    <property type="term" value="F:NAD binding"/>
    <property type="evidence" value="ECO:0007669"/>
    <property type="project" value="InterPro"/>
</dbReference>
<proteinExistence type="inferred from homology"/>
<organism evidence="6">
    <name type="scientific">bioreactor metagenome</name>
    <dbReference type="NCBI Taxonomy" id="1076179"/>
    <lineage>
        <taxon>unclassified sequences</taxon>
        <taxon>metagenomes</taxon>
        <taxon>ecological metagenomes</taxon>
    </lineage>
</organism>
<dbReference type="EMBL" id="VSSQ01011143">
    <property type="protein sequence ID" value="MPM46107.1"/>
    <property type="molecule type" value="Genomic_DNA"/>
</dbReference>
<accession>A0A644ZZA7</accession>
<feature type="domain" description="D-isomer specific 2-hydroxyacid dehydrogenase NAD-binding" evidence="5">
    <location>
        <begin position="108"/>
        <end position="280"/>
    </location>
</feature>
<keyword evidence="2 6" id="KW-0560">Oxidoreductase</keyword>
<name>A0A644ZZA7_9ZZZZ</name>
<comment type="caution">
    <text evidence="6">The sequence shown here is derived from an EMBL/GenBank/DDBJ whole genome shotgun (WGS) entry which is preliminary data.</text>
</comment>
<dbReference type="Gene3D" id="3.40.50.720">
    <property type="entry name" value="NAD(P)-binding Rossmann-like Domain"/>
    <property type="match status" value="2"/>
</dbReference>
<evidence type="ECO:0000313" key="6">
    <source>
        <dbReference type="EMBL" id="MPM46107.1"/>
    </source>
</evidence>
<evidence type="ECO:0000259" key="4">
    <source>
        <dbReference type="Pfam" id="PF00389"/>
    </source>
</evidence>
<dbReference type="EC" id="1.1.1.81" evidence="6"/>
<dbReference type="InterPro" id="IPR050418">
    <property type="entry name" value="D-iso_2-hydroxyacid_DH_PdxB"/>
</dbReference>
<feature type="domain" description="D-isomer specific 2-hydroxyacid dehydrogenase catalytic" evidence="4">
    <location>
        <begin position="4"/>
        <end position="303"/>
    </location>
</feature>
<dbReference type="PANTHER" id="PTHR43761">
    <property type="entry name" value="D-ISOMER SPECIFIC 2-HYDROXYACID DEHYDROGENASE FAMILY PROTEIN (AFU_ORTHOLOGUE AFUA_1G13630)"/>
    <property type="match status" value="1"/>
</dbReference>